<organism evidence="2 3">
    <name type="scientific">Arthrobotrys musiformis</name>
    <dbReference type="NCBI Taxonomy" id="47236"/>
    <lineage>
        <taxon>Eukaryota</taxon>
        <taxon>Fungi</taxon>
        <taxon>Dikarya</taxon>
        <taxon>Ascomycota</taxon>
        <taxon>Pezizomycotina</taxon>
        <taxon>Orbiliomycetes</taxon>
        <taxon>Orbiliales</taxon>
        <taxon>Orbiliaceae</taxon>
        <taxon>Arthrobotrys</taxon>
    </lineage>
</organism>
<feature type="domain" description="Cyanovirin-N" evidence="1">
    <location>
        <begin position="2"/>
        <end position="102"/>
    </location>
</feature>
<gene>
    <name evidence="2" type="ORF">TWF481_004958</name>
</gene>
<dbReference type="EMBL" id="JAVHJL010000002">
    <property type="protein sequence ID" value="KAK6510242.1"/>
    <property type="molecule type" value="Genomic_DNA"/>
</dbReference>
<dbReference type="Proteomes" id="UP001370758">
    <property type="component" value="Unassembled WGS sequence"/>
</dbReference>
<dbReference type="SUPFAM" id="SSF51322">
    <property type="entry name" value="Cyanovirin-N"/>
    <property type="match status" value="2"/>
</dbReference>
<sequence length="447" mass="49285">MAFALTTSDFALQEDTLLVAWVRKGEDLWVQSRIDLNKHIGSYDGEFDIASSGWFGWSRPGTSHLQGTVLFAQLMRPDGSWGPMASIDLNLFIRNDNGTLRFQKPDDSITISAACLDLNGSILQGLCFGYDGRLHYSDINLDEHYGNIEGRIKPGSSHLFKTGDIDGFQLVPSPSEVLLRGHLRCHPRWRPKSRRRANQVTWNHNQVNLAHSIFNKNGRFQFSRQDDKTSKNFDQENSPRVGYVPGGAEVVSGNEVRYTPYRSVNEILKSIVQEEVARAIADCTSSSIIAIGILVGASIGTIIENATIGLAIGTGMAAPGGISSEIESLATCINDPLILVRSLEASIGRYIYKALRNILSPEATEYFVAFTRARLDPKIDEIAHTVLDCLGATNMSRGAGLSLETAVMRAMDALSGQKIPEWSDLDLALQMIHGRQLECFSDYSPFQ</sequence>
<evidence type="ECO:0000313" key="3">
    <source>
        <dbReference type="Proteomes" id="UP001370758"/>
    </source>
</evidence>
<dbReference type="SMART" id="SM01111">
    <property type="entry name" value="CVNH"/>
    <property type="match status" value="2"/>
</dbReference>
<dbReference type="Gene3D" id="2.30.60.10">
    <property type="entry name" value="Cyanovirin-N"/>
    <property type="match status" value="2"/>
</dbReference>
<protein>
    <recommendedName>
        <fullName evidence="1">Cyanovirin-N domain-containing protein</fullName>
    </recommendedName>
</protein>
<proteinExistence type="predicted"/>
<evidence type="ECO:0000313" key="2">
    <source>
        <dbReference type="EMBL" id="KAK6510242.1"/>
    </source>
</evidence>
<keyword evidence="3" id="KW-1185">Reference proteome</keyword>
<dbReference type="InterPro" id="IPR036673">
    <property type="entry name" value="Cyanovirin-N_sf"/>
</dbReference>
<feature type="domain" description="Cyanovirin-N" evidence="1">
    <location>
        <begin position="110"/>
        <end position="222"/>
    </location>
</feature>
<accession>A0AAV9WN75</accession>
<dbReference type="Pfam" id="PF08881">
    <property type="entry name" value="CVNH"/>
    <property type="match status" value="1"/>
</dbReference>
<evidence type="ECO:0000259" key="1">
    <source>
        <dbReference type="SMART" id="SM01111"/>
    </source>
</evidence>
<dbReference type="InterPro" id="IPR011058">
    <property type="entry name" value="Cyanovirin-N"/>
</dbReference>
<dbReference type="PANTHER" id="PTHR42076:SF1">
    <property type="entry name" value="CYANOVIRIN-N DOMAIN-CONTAINING PROTEIN"/>
    <property type="match status" value="1"/>
</dbReference>
<reference evidence="2 3" key="1">
    <citation type="submission" date="2023-08" db="EMBL/GenBank/DDBJ databases">
        <authorList>
            <person name="Palmer J.M."/>
        </authorList>
    </citation>
    <scope>NUCLEOTIDE SEQUENCE [LARGE SCALE GENOMIC DNA]</scope>
    <source>
        <strain evidence="2 3">TWF481</strain>
    </source>
</reference>
<name>A0AAV9WN75_9PEZI</name>
<comment type="caution">
    <text evidence="2">The sequence shown here is derived from an EMBL/GenBank/DDBJ whole genome shotgun (WGS) entry which is preliminary data.</text>
</comment>
<dbReference type="AlphaFoldDB" id="A0AAV9WN75"/>
<dbReference type="PANTHER" id="PTHR42076">
    <property type="entry name" value="CYANOVIRIN-N HOMOLOG"/>
    <property type="match status" value="1"/>
</dbReference>